<accession>A0ACB8SDE2</accession>
<evidence type="ECO:0000313" key="2">
    <source>
        <dbReference type="Proteomes" id="UP000814033"/>
    </source>
</evidence>
<gene>
    <name evidence="1" type="ORF">FA95DRAFT_49096</name>
</gene>
<keyword evidence="2" id="KW-1185">Reference proteome</keyword>
<dbReference type="Proteomes" id="UP000814033">
    <property type="component" value="Unassembled WGS sequence"/>
</dbReference>
<proteinExistence type="predicted"/>
<name>A0ACB8SDE2_9AGAM</name>
<dbReference type="EMBL" id="MU275838">
    <property type="protein sequence ID" value="KAI0054192.1"/>
    <property type="molecule type" value="Genomic_DNA"/>
</dbReference>
<reference evidence="1" key="1">
    <citation type="submission" date="2021-02" db="EMBL/GenBank/DDBJ databases">
        <authorList>
            <consortium name="DOE Joint Genome Institute"/>
            <person name="Ahrendt S."/>
            <person name="Looney B.P."/>
            <person name="Miyauchi S."/>
            <person name="Morin E."/>
            <person name="Drula E."/>
            <person name="Courty P.E."/>
            <person name="Chicoki N."/>
            <person name="Fauchery L."/>
            <person name="Kohler A."/>
            <person name="Kuo A."/>
            <person name="Labutti K."/>
            <person name="Pangilinan J."/>
            <person name="Lipzen A."/>
            <person name="Riley R."/>
            <person name="Andreopoulos W."/>
            <person name="He G."/>
            <person name="Johnson J."/>
            <person name="Barry K.W."/>
            <person name="Grigoriev I.V."/>
            <person name="Nagy L."/>
            <person name="Hibbett D."/>
            <person name="Henrissat B."/>
            <person name="Matheny P.B."/>
            <person name="Labbe J."/>
            <person name="Martin F."/>
        </authorList>
    </citation>
    <scope>NUCLEOTIDE SEQUENCE</scope>
    <source>
        <strain evidence="1">FP105234-sp</strain>
    </source>
</reference>
<sequence length="186" mass="20858">MRITIAQCNKHIPMAETTATTVDRDAQLRRASVIRHLVLRLALSILSSLRRFSYKHFVGRSCVEDLSKPGQRYFVSATMIAVAALRGRISSTLEISRRYRSLRKRRRFMLRNFLREVPTTVSAVPDTLVSSENTRCPTSASLWLCRRSDAAFRLPLPLALPLVPRCHGSTQQASRGACSKASQAST</sequence>
<comment type="caution">
    <text evidence="1">The sequence shown here is derived from an EMBL/GenBank/DDBJ whole genome shotgun (WGS) entry which is preliminary data.</text>
</comment>
<protein>
    <submittedName>
        <fullName evidence="1">Uncharacterized protein</fullName>
    </submittedName>
</protein>
<reference evidence="1" key="2">
    <citation type="journal article" date="2022" name="New Phytol.">
        <title>Evolutionary transition to the ectomycorrhizal habit in the genomes of a hyperdiverse lineage of mushroom-forming fungi.</title>
        <authorList>
            <person name="Looney B."/>
            <person name="Miyauchi S."/>
            <person name="Morin E."/>
            <person name="Drula E."/>
            <person name="Courty P.E."/>
            <person name="Kohler A."/>
            <person name="Kuo A."/>
            <person name="LaButti K."/>
            <person name="Pangilinan J."/>
            <person name="Lipzen A."/>
            <person name="Riley R."/>
            <person name="Andreopoulos W."/>
            <person name="He G."/>
            <person name="Johnson J."/>
            <person name="Nolan M."/>
            <person name="Tritt A."/>
            <person name="Barry K.W."/>
            <person name="Grigoriev I.V."/>
            <person name="Nagy L.G."/>
            <person name="Hibbett D."/>
            <person name="Henrissat B."/>
            <person name="Matheny P.B."/>
            <person name="Labbe J."/>
            <person name="Martin F.M."/>
        </authorList>
    </citation>
    <scope>NUCLEOTIDE SEQUENCE</scope>
    <source>
        <strain evidence="1">FP105234-sp</strain>
    </source>
</reference>
<evidence type="ECO:0000313" key="1">
    <source>
        <dbReference type="EMBL" id="KAI0054192.1"/>
    </source>
</evidence>
<organism evidence="1 2">
    <name type="scientific">Auriscalpium vulgare</name>
    <dbReference type="NCBI Taxonomy" id="40419"/>
    <lineage>
        <taxon>Eukaryota</taxon>
        <taxon>Fungi</taxon>
        <taxon>Dikarya</taxon>
        <taxon>Basidiomycota</taxon>
        <taxon>Agaricomycotina</taxon>
        <taxon>Agaricomycetes</taxon>
        <taxon>Russulales</taxon>
        <taxon>Auriscalpiaceae</taxon>
        <taxon>Auriscalpium</taxon>
    </lineage>
</organism>